<feature type="region of interest" description="Disordered" evidence="1">
    <location>
        <begin position="1"/>
        <end position="52"/>
    </location>
</feature>
<dbReference type="InParanoid" id="A0A165B414"/>
<sequence>MGLIPARTQSQSIQKAAESRAHKLAGSSHRTSTSQKAKGSKSNAPVQQSVPTILLRRSERILRTALHVPSPGPSSAHPFQSMHVVNLRPAGGSSVSAVKSEYSRRGVNEQEPPDSESDSDDSTSDLERRLVIVDAESRQADADLRQAAAESRREEVRLKALRLRLELERKKRASRHGAGGEQSTQNKKRRVSARGGSVERIDLTQGE</sequence>
<dbReference type="AlphaFoldDB" id="A0A165B414"/>
<feature type="region of interest" description="Disordered" evidence="1">
    <location>
        <begin position="168"/>
        <end position="207"/>
    </location>
</feature>
<keyword evidence="3" id="KW-1185">Reference proteome</keyword>
<protein>
    <submittedName>
        <fullName evidence="2">Uncharacterized protein</fullName>
    </submittedName>
</protein>
<evidence type="ECO:0000256" key="1">
    <source>
        <dbReference type="SAM" id="MobiDB-lite"/>
    </source>
</evidence>
<feature type="compositionally biased region" description="Basic and acidic residues" evidence="1">
    <location>
        <begin position="197"/>
        <end position="207"/>
    </location>
</feature>
<feature type="region of interest" description="Disordered" evidence="1">
    <location>
        <begin position="90"/>
        <end position="155"/>
    </location>
</feature>
<proteinExistence type="predicted"/>
<dbReference type="GeneID" id="63827284"/>
<dbReference type="EMBL" id="KV427693">
    <property type="protein sequence ID" value="KZT00180.1"/>
    <property type="molecule type" value="Genomic_DNA"/>
</dbReference>
<feature type="compositionally biased region" description="Polar residues" evidence="1">
    <location>
        <begin position="28"/>
        <end position="51"/>
    </location>
</feature>
<feature type="compositionally biased region" description="Basic and acidic residues" evidence="1">
    <location>
        <begin position="125"/>
        <end position="155"/>
    </location>
</feature>
<evidence type="ECO:0000313" key="2">
    <source>
        <dbReference type="EMBL" id="KZT00180.1"/>
    </source>
</evidence>
<accession>A0A165B414</accession>
<gene>
    <name evidence="2" type="ORF">LAESUDRAFT_732508</name>
</gene>
<feature type="compositionally biased region" description="Acidic residues" evidence="1">
    <location>
        <begin position="111"/>
        <end position="124"/>
    </location>
</feature>
<reference evidence="2 3" key="1">
    <citation type="journal article" date="2016" name="Mol. Biol. Evol.">
        <title>Comparative Genomics of Early-Diverging Mushroom-Forming Fungi Provides Insights into the Origins of Lignocellulose Decay Capabilities.</title>
        <authorList>
            <person name="Nagy L.G."/>
            <person name="Riley R."/>
            <person name="Tritt A."/>
            <person name="Adam C."/>
            <person name="Daum C."/>
            <person name="Floudas D."/>
            <person name="Sun H."/>
            <person name="Yadav J.S."/>
            <person name="Pangilinan J."/>
            <person name="Larsson K.H."/>
            <person name="Matsuura K."/>
            <person name="Barry K."/>
            <person name="Labutti K."/>
            <person name="Kuo R."/>
            <person name="Ohm R.A."/>
            <person name="Bhattacharya S.S."/>
            <person name="Shirouzu T."/>
            <person name="Yoshinaga Y."/>
            <person name="Martin F.M."/>
            <person name="Grigoriev I.V."/>
            <person name="Hibbett D.S."/>
        </authorList>
    </citation>
    <scope>NUCLEOTIDE SEQUENCE [LARGE SCALE GENOMIC DNA]</scope>
    <source>
        <strain evidence="2 3">93-53</strain>
    </source>
</reference>
<dbReference type="Proteomes" id="UP000076871">
    <property type="component" value="Unassembled WGS sequence"/>
</dbReference>
<name>A0A165B414_9APHY</name>
<evidence type="ECO:0000313" key="3">
    <source>
        <dbReference type="Proteomes" id="UP000076871"/>
    </source>
</evidence>
<organism evidence="2 3">
    <name type="scientific">Laetiporus sulphureus 93-53</name>
    <dbReference type="NCBI Taxonomy" id="1314785"/>
    <lineage>
        <taxon>Eukaryota</taxon>
        <taxon>Fungi</taxon>
        <taxon>Dikarya</taxon>
        <taxon>Basidiomycota</taxon>
        <taxon>Agaricomycotina</taxon>
        <taxon>Agaricomycetes</taxon>
        <taxon>Polyporales</taxon>
        <taxon>Laetiporus</taxon>
    </lineage>
</organism>
<dbReference type="RefSeq" id="XP_040757920.1">
    <property type="nucleotide sequence ID" value="XM_040910255.1"/>
</dbReference>